<dbReference type="AlphaFoldDB" id="B9X9R6"/>
<gene>
    <name evidence="2" type="ORF">Cflav_PD5859</name>
</gene>
<evidence type="ECO:0000313" key="3">
    <source>
        <dbReference type="Proteomes" id="UP000003688"/>
    </source>
</evidence>
<feature type="region of interest" description="Disordered" evidence="1">
    <location>
        <begin position="99"/>
        <end position="126"/>
    </location>
</feature>
<dbReference type="Proteomes" id="UP000003688">
    <property type="component" value="Unassembled WGS sequence"/>
</dbReference>
<name>B9X9R6_PEDPL</name>
<evidence type="ECO:0000256" key="1">
    <source>
        <dbReference type="SAM" id="MobiDB-lite"/>
    </source>
</evidence>
<accession>B9X9R6</accession>
<dbReference type="EMBL" id="ABOX02000001">
    <property type="protein sequence ID" value="EEF63224.1"/>
    <property type="molecule type" value="Genomic_DNA"/>
</dbReference>
<reference evidence="2 3" key="1">
    <citation type="journal article" date="2011" name="J. Bacteriol.">
        <title>Genome sequence of 'Pedosphaera parvula' Ellin514, an aerobic Verrucomicrobial isolate from pasture soil.</title>
        <authorList>
            <person name="Kant R."/>
            <person name="van Passel M.W."/>
            <person name="Sangwan P."/>
            <person name="Palva A."/>
            <person name="Lucas S."/>
            <person name="Copeland A."/>
            <person name="Lapidus A."/>
            <person name="Glavina Del Rio T."/>
            <person name="Dalin E."/>
            <person name="Tice H."/>
            <person name="Bruce D."/>
            <person name="Goodwin L."/>
            <person name="Pitluck S."/>
            <person name="Chertkov O."/>
            <person name="Larimer F.W."/>
            <person name="Land M.L."/>
            <person name="Hauser L."/>
            <person name="Brettin T.S."/>
            <person name="Detter J.C."/>
            <person name="Han S."/>
            <person name="de Vos W.M."/>
            <person name="Janssen P.H."/>
            <person name="Smidt H."/>
        </authorList>
    </citation>
    <scope>NUCLEOTIDE SEQUENCE [LARGE SCALE GENOMIC DNA]</scope>
    <source>
        <strain evidence="2 3">Ellin514</strain>
    </source>
</reference>
<protein>
    <submittedName>
        <fullName evidence="2">Uncharacterized protein</fullName>
    </submittedName>
</protein>
<keyword evidence="3" id="KW-1185">Reference proteome</keyword>
<sequence length="139" mass="16251">MLRWNRQKLFLQARKCVNHLTRWKQGERRLLQSKSLALSNRFNRTRRRNRWPRPNPLRSLRNLIRNDPLQLNHNSNVLSAPIVAIIETAEAGEISGRVIHNNSGHRSSNARRSGHNPRILSNSGRERRHFGTLMLPCAR</sequence>
<proteinExistence type="predicted"/>
<organism evidence="2 3">
    <name type="scientific">Pedosphaera parvula (strain Ellin514)</name>
    <dbReference type="NCBI Taxonomy" id="320771"/>
    <lineage>
        <taxon>Bacteria</taxon>
        <taxon>Pseudomonadati</taxon>
        <taxon>Verrucomicrobiota</taxon>
        <taxon>Pedosphaerae</taxon>
        <taxon>Pedosphaerales</taxon>
        <taxon>Pedosphaeraceae</taxon>
        <taxon>Pedosphaera</taxon>
    </lineage>
</organism>
<evidence type="ECO:0000313" key="2">
    <source>
        <dbReference type="EMBL" id="EEF63224.1"/>
    </source>
</evidence>
<dbReference type="STRING" id="320771.Cflav_PD5859"/>
<comment type="caution">
    <text evidence="2">The sequence shown here is derived from an EMBL/GenBank/DDBJ whole genome shotgun (WGS) entry which is preliminary data.</text>
</comment>